<dbReference type="RefSeq" id="WP_128497865.1">
    <property type="nucleotide sequence ID" value="NZ_RZNC01000001.1"/>
</dbReference>
<sequence length="68" mass="7932">MIDEERRPVYWLFAEFSEDWGLSFWRTDAVAMREAVEPALERYRSTPDAGATILRSSDDTTDDSRELT</sequence>
<organism evidence="1 2">
    <name type="scientific">Labedella populi</name>
    <dbReference type="NCBI Taxonomy" id="2498850"/>
    <lineage>
        <taxon>Bacteria</taxon>
        <taxon>Bacillati</taxon>
        <taxon>Actinomycetota</taxon>
        <taxon>Actinomycetes</taxon>
        <taxon>Micrococcales</taxon>
        <taxon>Microbacteriaceae</taxon>
        <taxon>Labedella</taxon>
    </lineage>
</organism>
<gene>
    <name evidence="1" type="ORF">ELQ92_05205</name>
</gene>
<dbReference type="Proteomes" id="UP000288603">
    <property type="component" value="Unassembled WGS sequence"/>
</dbReference>
<dbReference type="EMBL" id="RZNC01000001">
    <property type="protein sequence ID" value="RWZ68600.1"/>
    <property type="molecule type" value="Genomic_DNA"/>
</dbReference>
<reference evidence="1 2" key="1">
    <citation type="submission" date="2018-12" db="EMBL/GenBank/DDBJ databases">
        <authorList>
            <person name="Li F."/>
        </authorList>
    </citation>
    <scope>NUCLEOTIDE SEQUENCE [LARGE SCALE GENOMIC DNA]</scope>
    <source>
        <strain evidence="1 2">8H24J-4-2</strain>
    </source>
</reference>
<keyword evidence="2" id="KW-1185">Reference proteome</keyword>
<accession>A0A3S3ZX67</accession>
<protein>
    <submittedName>
        <fullName evidence="1">Uncharacterized protein</fullName>
    </submittedName>
</protein>
<name>A0A3S3ZX67_9MICO</name>
<comment type="caution">
    <text evidence="1">The sequence shown here is derived from an EMBL/GenBank/DDBJ whole genome shotgun (WGS) entry which is preliminary data.</text>
</comment>
<evidence type="ECO:0000313" key="1">
    <source>
        <dbReference type="EMBL" id="RWZ68600.1"/>
    </source>
</evidence>
<evidence type="ECO:0000313" key="2">
    <source>
        <dbReference type="Proteomes" id="UP000288603"/>
    </source>
</evidence>
<dbReference type="AlphaFoldDB" id="A0A3S3ZX67"/>
<proteinExistence type="predicted"/>